<dbReference type="Pfam" id="PF13909">
    <property type="entry name" value="zf-H2C2_5"/>
    <property type="match status" value="1"/>
</dbReference>
<reference evidence="4" key="1">
    <citation type="submission" date="2021-01" db="UniProtKB">
        <authorList>
            <consortium name="EnsemblMetazoa"/>
        </authorList>
    </citation>
    <scope>IDENTIFICATION</scope>
</reference>
<protein>
    <recommendedName>
        <fullName evidence="3">C2H2-type domain-containing protein</fullName>
    </recommendedName>
</protein>
<dbReference type="GO" id="GO:0008270">
    <property type="term" value="F:zinc ion binding"/>
    <property type="evidence" value="ECO:0007669"/>
    <property type="project" value="UniProtKB-KW"/>
</dbReference>
<feature type="compositionally biased region" description="Basic and acidic residues" evidence="2">
    <location>
        <begin position="155"/>
        <end position="164"/>
    </location>
</feature>
<sequence length="634" mass="70018">MAKRRKQALEHQYKHLENYPYQCSKCDYGTVRSFNLKRHYGRIHSIVATDVSDDENTGETDTGGRGSDLKQTEYHPHHHHHHHHSQLQQQQAQPQAYIKQRDQEQRPAEHQQQLQQQTQLEQQYRRCALVESSSEQEHHHRYQQQQEQQQQQQHEQQEVRRRDQLAPQHRQQVNSAAEHPVNTDASDLTTDNCTAIATEVTSSHSGCSNNKTQLSATDSRCIICTPNTTPPIVPVGTQSVVSTQLDISGRCRPSPQVTISLTAGTVATVTTTTRIGIVAQQSQIFTSTPVTAFGTPPTAKRPLLVAVPGVGAIAPSVGGASTNLSSAIPFAAQALQELSRAPRLGVFTQQSQQQHQIESHQALLSQPVGRDQSNSLMVAEYSRPLCSTPTLLRTMTPVGYASAISAGGDSGLFTSIIDDPPETDGPEEIIEEQQHPHQKQLSPMSTANSGNIQTTSTCANVSEFTPQSSREFLDDPNTIMQQRLRSVCPPEERGERLSPPTGAARRKFRLPYQFASGAALAAATSGGCNPCSSRVSPDLSSSRNLRTAIFKSNRSVRRHSMNLAEGSEPREIQNRRIQNRRDRRRSKKRPTTARAVNEESSSCSEGGGTRHEETTSDSDCLVIEEATSDMDDMS</sequence>
<dbReference type="InterPro" id="IPR013087">
    <property type="entry name" value="Znf_C2H2_type"/>
</dbReference>
<dbReference type="AlphaFoldDB" id="A0A7M7JSJ0"/>
<keyword evidence="5" id="KW-1185">Reference proteome</keyword>
<proteinExistence type="predicted"/>
<dbReference type="OrthoDB" id="10621209at2759"/>
<dbReference type="RefSeq" id="XP_022650516.1">
    <property type="nucleotide sequence ID" value="XM_022794781.1"/>
</dbReference>
<evidence type="ECO:0000313" key="4">
    <source>
        <dbReference type="EnsemblMetazoa" id="XP_022650516"/>
    </source>
</evidence>
<feature type="compositionally biased region" description="Basic and acidic residues" evidence="2">
    <location>
        <begin position="99"/>
        <end position="109"/>
    </location>
</feature>
<feature type="compositionally biased region" description="Low complexity" evidence="2">
    <location>
        <begin position="143"/>
        <end position="154"/>
    </location>
</feature>
<dbReference type="GeneID" id="111245867"/>
<dbReference type="PROSITE" id="PS50157">
    <property type="entry name" value="ZINC_FINGER_C2H2_2"/>
    <property type="match status" value="1"/>
</dbReference>
<name>A0A7M7JSJ0_VARDE</name>
<evidence type="ECO:0000256" key="1">
    <source>
        <dbReference type="PROSITE-ProRule" id="PRU00042"/>
    </source>
</evidence>
<keyword evidence="1" id="KW-0862">Zinc</keyword>
<dbReference type="KEGG" id="vde:111245867"/>
<dbReference type="Proteomes" id="UP000594260">
    <property type="component" value="Unplaced"/>
</dbReference>
<accession>A0A7M7JSJ0</accession>
<feature type="region of interest" description="Disordered" evidence="2">
    <location>
        <begin position="576"/>
        <end position="634"/>
    </location>
</feature>
<keyword evidence="1" id="KW-0863">Zinc-finger</keyword>
<dbReference type="SUPFAM" id="SSF57667">
    <property type="entry name" value="beta-beta-alpha zinc fingers"/>
    <property type="match status" value="1"/>
</dbReference>
<evidence type="ECO:0000259" key="3">
    <source>
        <dbReference type="PROSITE" id="PS50157"/>
    </source>
</evidence>
<feature type="compositionally biased region" description="Basic residues" evidence="2">
    <location>
        <begin position="76"/>
        <end position="85"/>
    </location>
</feature>
<dbReference type="InParanoid" id="A0A7M7JSJ0"/>
<organism evidence="4 5">
    <name type="scientific">Varroa destructor</name>
    <name type="common">Honeybee mite</name>
    <dbReference type="NCBI Taxonomy" id="109461"/>
    <lineage>
        <taxon>Eukaryota</taxon>
        <taxon>Metazoa</taxon>
        <taxon>Ecdysozoa</taxon>
        <taxon>Arthropoda</taxon>
        <taxon>Chelicerata</taxon>
        <taxon>Arachnida</taxon>
        <taxon>Acari</taxon>
        <taxon>Parasitiformes</taxon>
        <taxon>Mesostigmata</taxon>
        <taxon>Gamasina</taxon>
        <taxon>Dermanyssoidea</taxon>
        <taxon>Varroidae</taxon>
        <taxon>Varroa</taxon>
    </lineage>
</organism>
<dbReference type="InterPro" id="IPR036236">
    <property type="entry name" value="Znf_C2H2_sf"/>
</dbReference>
<dbReference type="EnsemblMetazoa" id="XM_022794781">
    <property type="protein sequence ID" value="XP_022650516"/>
    <property type="gene ID" value="LOC111245867"/>
</dbReference>
<feature type="domain" description="C2H2-type" evidence="3">
    <location>
        <begin position="21"/>
        <end position="45"/>
    </location>
</feature>
<dbReference type="Gene3D" id="3.30.160.60">
    <property type="entry name" value="Classic Zinc Finger"/>
    <property type="match status" value="1"/>
</dbReference>
<evidence type="ECO:0000256" key="2">
    <source>
        <dbReference type="SAM" id="MobiDB-lite"/>
    </source>
</evidence>
<feature type="compositionally biased region" description="Basic residues" evidence="2">
    <location>
        <begin position="577"/>
        <end position="591"/>
    </location>
</feature>
<keyword evidence="1" id="KW-0479">Metal-binding</keyword>
<feature type="region of interest" description="Disordered" evidence="2">
    <location>
        <begin position="51"/>
        <end position="187"/>
    </location>
</feature>
<evidence type="ECO:0000313" key="5">
    <source>
        <dbReference type="Proteomes" id="UP000594260"/>
    </source>
</evidence>
<feature type="region of interest" description="Disordered" evidence="2">
    <location>
        <begin position="432"/>
        <end position="453"/>
    </location>
</feature>
<feature type="compositionally biased region" description="Polar residues" evidence="2">
    <location>
        <begin position="441"/>
        <end position="453"/>
    </location>
</feature>
<feature type="compositionally biased region" description="Low complexity" evidence="2">
    <location>
        <begin position="110"/>
        <end position="122"/>
    </location>
</feature>
<feature type="compositionally biased region" description="Low complexity" evidence="2">
    <location>
        <begin position="86"/>
        <end position="96"/>
    </location>
</feature>